<dbReference type="InterPro" id="IPR040079">
    <property type="entry name" value="Glutathione_S-Trfase"/>
</dbReference>
<dbReference type="PROSITE" id="PS50404">
    <property type="entry name" value="GST_NTER"/>
    <property type="match status" value="1"/>
</dbReference>
<dbReference type="InterPro" id="IPR005442">
    <property type="entry name" value="GST_omega"/>
</dbReference>
<organism evidence="4 5">
    <name type="scientific">Rhizoctonia solani</name>
    <dbReference type="NCBI Taxonomy" id="456999"/>
    <lineage>
        <taxon>Eukaryota</taxon>
        <taxon>Fungi</taxon>
        <taxon>Dikarya</taxon>
        <taxon>Basidiomycota</taxon>
        <taxon>Agaricomycotina</taxon>
        <taxon>Agaricomycetes</taxon>
        <taxon>Cantharellales</taxon>
        <taxon>Ceratobasidiaceae</taxon>
        <taxon>Rhizoctonia</taxon>
    </lineage>
</organism>
<reference evidence="4" key="1">
    <citation type="submission" date="2021-01" db="EMBL/GenBank/DDBJ databases">
        <authorList>
            <person name="Kaushik A."/>
        </authorList>
    </citation>
    <scope>NUCLEOTIDE SEQUENCE</scope>
    <source>
        <strain evidence="4">AG1-1C</strain>
    </source>
</reference>
<evidence type="ECO:0000259" key="2">
    <source>
        <dbReference type="PROSITE" id="PS50404"/>
    </source>
</evidence>
<name>A0A8H3AKT4_9AGAM</name>
<dbReference type="GO" id="GO:0005737">
    <property type="term" value="C:cytoplasm"/>
    <property type="evidence" value="ECO:0007669"/>
    <property type="project" value="InterPro"/>
</dbReference>
<dbReference type="InterPro" id="IPR036249">
    <property type="entry name" value="Thioredoxin-like_sf"/>
</dbReference>
<dbReference type="Proteomes" id="UP000663846">
    <property type="component" value="Unassembled WGS sequence"/>
</dbReference>
<feature type="domain" description="GST C-terminal" evidence="3">
    <location>
        <begin position="99"/>
        <end position="234"/>
    </location>
</feature>
<dbReference type="Gene3D" id="1.20.1050.10">
    <property type="match status" value="1"/>
</dbReference>
<evidence type="ECO:0008006" key="6">
    <source>
        <dbReference type="Google" id="ProtNLM"/>
    </source>
</evidence>
<dbReference type="InterPro" id="IPR036282">
    <property type="entry name" value="Glutathione-S-Trfase_C_sf"/>
</dbReference>
<sequence>MPETLTLYSSEICPFAQRTVIALQEAKADYTTYEIDLTNKPDWYAPKINPASKVPAIAYGGPKVDPADPSPESTKLAESLVLLEFIADLYPDSGLLSANPVERAQTRFIIDLFSNKVLPAFFSVSWKGESPEALYNGLLAFQEQIELYAKPFLGGDKFNIADAAVAPFLVRLEAHLRRDVGGFGTGEGPKIYDEIFKSERFKTITKYTQAVLARESVKKSFPEDTYLERARARARAQDALTAKSSA</sequence>
<dbReference type="InterPro" id="IPR004045">
    <property type="entry name" value="Glutathione_S-Trfase_N"/>
</dbReference>
<dbReference type="Pfam" id="PF13417">
    <property type="entry name" value="GST_N_3"/>
    <property type="match status" value="1"/>
</dbReference>
<comment type="caution">
    <text evidence="4">The sequence shown here is derived from an EMBL/GenBank/DDBJ whole genome shotgun (WGS) entry which is preliminary data.</text>
</comment>
<evidence type="ECO:0000313" key="5">
    <source>
        <dbReference type="Proteomes" id="UP000663846"/>
    </source>
</evidence>
<dbReference type="SUPFAM" id="SSF52833">
    <property type="entry name" value="Thioredoxin-like"/>
    <property type="match status" value="1"/>
</dbReference>
<evidence type="ECO:0000313" key="4">
    <source>
        <dbReference type="EMBL" id="CAE6423670.1"/>
    </source>
</evidence>
<dbReference type="GO" id="GO:0045174">
    <property type="term" value="F:glutathione dehydrogenase (ascorbate) activity"/>
    <property type="evidence" value="ECO:0007669"/>
    <property type="project" value="UniProtKB-ARBA"/>
</dbReference>
<dbReference type="PROSITE" id="PS50405">
    <property type="entry name" value="GST_CTER"/>
    <property type="match status" value="1"/>
</dbReference>
<dbReference type="SFLD" id="SFLDS00019">
    <property type="entry name" value="Glutathione_Transferase_(cytos"/>
    <property type="match status" value="1"/>
</dbReference>
<dbReference type="PRINTS" id="PR01625">
    <property type="entry name" value="GSTRNSFRASEO"/>
</dbReference>
<dbReference type="EMBL" id="CAJMWS010000323">
    <property type="protein sequence ID" value="CAE6423670.1"/>
    <property type="molecule type" value="Genomic_DNA"/>
</dbReference>
<dbReference type="GO" id="GO:0004364">
    <property type="term" value="F:glutathione transferase activity"/>
    <property type="evidence" value="ECO:0007669"/>
    <property type="project" value="InterPro"/>
</dbReference>
<feature type="domain" description="GST N-terminal" evidence="2">
    <location>
        <begin position="3"/>
        <end position="94"/>
    </location>
</feature>
<dbReference type="AlphaFoldDB" id="A0A8H3AKT4"/>
<dbReference type="PANTHER" id="PTHR43968">
    <property type="match status" value="1"/>
</dbReference>
<evidence type="ECO:0000256" key="1">
    <source>
        <dbReference type="ARBA" id="ARBA00023002"/>
    </source>
</evidence>
<accession>A0A8H3AKT4</accession>
<dbReference type="SFLD" id="SFLDG00358">
    <property type="entry name" value="Main_(cytGST)"/>
    <property type="match status" value="1"/>
</dbReference>
<protein>
    <recommendedName>
        <fullName evidence="6">Glutathione S-transferase omega-1</fullName>
    </recommendedName>
</protein>
<proteinExistence type="predicted"/>
<dbReference type="PANTHER" id="PTHR43968:SF8">
    <property type="entry name" value="S-TRANSFERASE, PUTATIVE (AFU_ORTHOLOGUE AFUA_2G00590)-RELATED"/>
    <property type="match status" value="1"/>
</dbReference>
<dbReference type="CDD" id="cd00570">
    <property type="entry name" value="GST_N_family"/>
    <property type="match status" value="1"/>
</dbReference>
<keyword evidence="1" id="KW-0560">Oxidoreductase</keyword>
<evidence type="ECO:0000259" key="3">
    <source>
        <dbReference type="PROSITE" id="PS50405"/>
    </source>
</evidence>
<dbReference type="Gene3D" id="3.40.30.10">
    <property type="entry name" value="Glutaredoxin"/>
    <property type="match status" value="1"/>
</dbReference>
<dbReference type="InterPro" id="IPR010987">
    <property type="entry name" value="Glutathione-S-Trfase_C-like"/>
</dbReference>
<dbReference type="InterPro" id="IPR050983">
    <property type="entry name" value="GST_Omega/HSP26"/>
</dbReference>
<dbReference type="SUPFAM" id="SSF47616">
    <property type="entry name" value="GST C-terminal domain-like"/>
    <property type="match status" value="1"/>
</dbReference>
<gene>
    <name evidence="4" type="ORF">RDB_LOCUS93044</name>
</gene>